<comment type="caution">
    <text evidence="1">The sequence shown here is derived from an EMBL/GenBank/DDBJ whole genome shotgun (WGS) entry which is preliminary data.</text>
</comment>
<evidence type="ECO:0000313" key="2">
    <source>
        <dbReference type="Proteomes" id="UP000637643"/>
    </source>
</evidence>
<dbReference type="Proteomes" id="UP000637643">
    <property type="component" value="Unassembled WGS sequence"/>
</dbReference>
<dbReference type="EMBL" id="BMKR01000015">
    <property type="protein sequence ID" value="GGF88168.1"/>
    <property type="molecule type" value="Genomic_DNA"/>
</dbReference>
<sequence length="73" mass="8356">MYVAFGNELSQAFGTRRTLMLVTGDEKIARFFLVRMEQYIVQIPISQLIPQTLPGLTEREYLIKFGTGGFKPK</sequence>
<organism evidence="1 2">
    <name type="scientific">Paenibacillus albidus</name>
    <dbReference type="NCBI Taxonomy" id="2041023"/>
    <lineage>
        <taxon>Bacteria</taxon>
        <taxon>Bacillati</taxon>
        <taxon>Bacillota</taxon>
        <taxon>Bacilli</taxon>
        <taxon>Bacillales</taxon>
        <taxon>Paenibacillaceae</taxon>
        <taxon>Paenibacillus</taxon>
    </lineage>
</organism>
<protein>
    <submittedName>
        <fullName evidence="1">Uncharacterized protein</fullName>
    </submittedName>
</protein>
<name>A0A917CJ45_9BACL</name>
<evidence type="ECO:0000313" key="1">
    <source>
        <dbReference type="EMBL" id="GGF88168.1"/>
    </source>
</evidence>
<accession>A0A917CJ45</accession>
<dbReference type="AlphaFoldDB" id="A0A917CJ45"/>
<gene>
    <name evidence="1" type="ORF">GCM10010912_36800</name>
</gene>
<reference evidence="1" key="1">
    <citation type="journal article" date="2014" name="Int. J. Syst. Evol. Microbiol.">
        <title>Complete genome sequence of Corynebacterium casei LMG S-19264T (=DSM 44701T), isolated from a smear-ripened cheese.</title>
        <authorList>
            <consortium name="US DOE Joint Genome Institute (JGI-PGF)"/>
            <person name="Walter F."/>
            <person name="Albersmeier A."/>
            <person name="Kalinowski J."/>
            <person name="Ruckert C."/>
        </authorList>
    </citation>
    <scope>NUCLEOTIDE SEQUENCE</scope>
    <source>
        <strain evidence="1">CGMCC 1.16134</strain>
    </source>
</reference>
<proteinExistence type="predicted"/>
<keyword evidence="2" id="KW-1185">Reference proteome</keyword>
<reference evidence="1" key="2">
    <citation type="submission" date="2020-09" db="EMBL/GenBank/DDBJ databases">
        <authorList>
            <person name="Sun Q."/>
            <person name="Zhou Y."/>
        </authorList>
    </citation>
    <scope>NUCLEOTIDE SEQUENCE</scope>
    <source>
        <strain evidence="1">CGMCC 1.16134</strain>
    </source>
</reference>